<dbReference type="SUPFAM" id="SSF82199">
    <property type="entry name" value="SET domain"/>
    <property type="match status" value="1"/>
</dbReference>
<organism evidence="1">
    <name type="scientific">Cuerna arida</name>
    <dbReference type="NCBI Taxonomy" id="1464854"/>
    <lineage>
        <taxon>Eukaryota</taxon>
        <taxon>Metazoa</taxon>
        <taxon>Ecdysozoa</taxon>
        <taxon>Arthropoda</taxon>
        <taxon>Hexapoda</taxon>
        <taxon>Insecta</taxon>
        <taxon>Pterygota</taxon>
        <taxon>Neoptera</taxon>
        <taxon>Paraneoptera</taxon>
        <taxon>Hemiptera</taxon>
        <taxon>Auchenorrhyncha</taxon>
        <taxon>Membracoidea</taxon>
        <taxon>Cicadellidae</taxon>
        <taxon>Cicadellinae</taxon>
        <taxon>Proconiini</taxon>
        <taxon>Cuerna</taxon>
    </lineage>
</organism>
<name>A0A1B6FQF2_9HEMI</name>
<dbReference type="CDD" id="cd20071">
    <property type="entry name" value="SET_SMYD"/>
    <property type="match status" value="1"/>
</dbReference>
<proteinExistence type="predicted"/>
<protein>
    <submittedName>
        <fullName evidence="1">Uncharacterized protein</fullName>
    </submittedName>
</protein>
<reference evidence="1" key="1">
    <citation type="submission" date="2015-11" db="EMBL/GenBank/DDBJ databases">
        <title>De novo transcriptome assembly of four potential Pierce s Disease insect vectors from Arizona vineyards.</title>
        <authorList>
            <person name="Tassone E.E."/>
        </authorList>
    </citation>
    <scope>NUCLEOTIDE SEQUENCE</scope>
</reference>
<dbReference type="PANTHER" id="PTHR46455">
    <property type="entry name" value="SET AND MYND DOMAIN CONTAINING, ARTHROPOD-SPECIFIC, MEMBER 4, ISOFORM A"/>
    <property type="match status" value="1"/>
</dbReference>
<dbReference type="PANTHER" id="PTHR46455:SF7">
    <property type="entry name" value="RE12806P"/>
    <property type="match status" value="1"/>
</dbReference>
<accession>A0A1B6FQF2</accession>
<gene>
    <name evidence="1" type="ORF">g.17304</name>
</gene>
<dbReference type="InterPro" id="IPR053010">
    <property type="entry name" value="SET_SmydA-8"/>
</dbReference>
<sequence length="493" mass="56276">MPKSYTIKRNEKVGRYVLASRDLKAGDEVLVEYPFVVGPKSGSPPVCLGCYCPIDGSVVCSACGWPVCGEECATLEPHKGSECAVFAAAGVRYQQEAEEEDTNGSPQYECITPLRMLLNKEKEPDRWQAEIDEMEAHTDERKAQSEWKTEQINVVEFLRKKCKLAERFSEDIIHFVIGALEVNAFEVRTENGFFVRGLYPQTAIMSHNCVANTTHTIYPAENFRSQVRVTVDVVEGGELFVSYTSSIQPTILRRENLRYSKYFDCDCPRCSDPTELGTHLSTLKCTKCDDGLIMSSDPLNQEATWKCTHCEFTIRPETLRKIFRMIQSEVEQMDLIEEFDAKILESERMLKKYKSVLHPHHVYMTSLRHSLVQLYGRAPGYTFQDLPDILLERKVDLCRLVLKVADVVKPGMNRFRGMVLYELHVPLMLYNRNRYEYGELKKEEFKSKMEEVANILEEAVNILSLEDPNSPEGSIGPTGRESLTQLRASINDL</sequence>
<dbReference type="InterPro" id="IPR046341">
    <property type="entry name" value="SET_dom_sf"/>
</dbReference>
<dbReference type="Gene3D" id="2.170.270.10">
    <property type="entry name" value="SET domain"/>
    <property type="match status" value="1"/>
</dbReference>
<dbReference type="Gene3D" id="6.10.140.2220">
    <property type="match status" value="1"/>
</dbReference>
<evidence type="ECO:0000313" key="1">
    <source>
        <dbReference type="EMBL" id="JAS52437.1"/>
    </source>
</evidence>
<dbReference type="Gene3D" id="1.10.220.160">
    <property type="match status" value="1"/>
</dbReference>
<dbReference type="AlphaFoldDB" id="A0A1B6FQF2"/>
<dbReference type="EMBL" id="GECZ01017332">
    <property type="protein sequence ID" value="JAS52437.1"/>
    <property type="molecule type" value="Transcribed_RNA"/>
</dbReference>